<evidence type="ECO:0000256" key="3">
    <source>
        <dbReference type="ARBA" id="ARBA00022692"/>
    </source>
</evidence>
<feature type="domain" description="ABC3 transporter permease C-terminal" evidence="7">
    <location>
        <begin position="304"/>
        <end position="418"/>
    </location>
</feature>
<keyword evidence="10" id="KW-1185">Reference proteome</keyword>
<dbReference type="RefSeq" id="WP_381504217.1">
    <property type="nucleotide sequence ID" value="NZ_JBHUOM010000019.1"/>
</dbReference>
<comment type="subcellular location">
    <subcellularLocation>
        <location evidence="1">Cell membrane</location>
        <topology evidence="1">Multi-pass membrane protein</topology>
    </subcellularLocation>
</comment>
<feature type="domain" description="MacB-like periplasmic core" evidence="8">
    <location>
        <begin position="448"/>
        <end position="646"/>
    </location>
</feature>
<dbReference type="PANTHER" id="PTHR30572">
    <property type="entry name" value="MEMBRANE COMPONENT OF TRANSPORTER-RELATED"/>
    <property type="match status" value="1"/>
</dbReference>
<name>A0ABW6AKZ6_9BACT</name>
<evidence type="ECO:0000256" key="6">
    <source>
        <dbReference type="SAM" id="Phobius"/>
    </source>
</evidence>
<feature type="transmembrane region" description="Helical" evidence="6">
    <location>
        <begin position="780"/>
        <end position="801"/>
    </location>
</feature>
<feature type="domain" description="MacB-like periplasmic core" evidence="8">
    <location>
        <begin position="20"/>
        <end position="213"/>
    </location>
</feature>
<sequence length="820" mass="90042">MLFNYLKIALRTLRKNRVFSLINIAGLALGIAAFVLILEYVAYERSVNGFHKNLPTLYRVLTQTREGDIWTDMAPALAPLAKQEFPEVRDFCRVGEHSANGIISFADGQDSRSQQSFRESKVAYADASFFTLFTFPLVQGTAATALIQPNSVALSQTQAQKYFGDKKPLGKTLTLNNQFGKTLYTVTAVYADMPKNSDLIFDAVFSLQTLANPANLNGNDWARLDSFDGSYLTTFLQLPAEQSGEQANYRALADKFNALKKKRTPKDESLFMIQPATDMHLAASLSDPYPTSGSLGFVYLLSGIAGLILLIAWFNYVNLSTAGALKRAKEVGVRKVIGAGPGQLIGQFLGESLLLNIVGFGSALILVAALQGTFNKFVQKELSIGVLNTDGFWLAGLALLIVGALASGGYVAFALTSFQPIQTLKGAVQAGKGGWLRKTLVVAQFSASVALVIATMVLYRQLQYMQDKDLGVRLAQRVVIRGPQIGDGPFAPRTSMLEDQLAQLPYVKSFCQTTIVPGNFYNFTANGITKQNPRPNDDKKGYSMGIIDDRFLKTYEIGLVAGRNFTVREAELGWEKSGKLMINETAARQLGFASAEKAAGQIINWGQPYEIVGVVKDYHHQGLQRAIDPVIFMPRRSVSDLTVQLTTDPGQGGRIQDKIAELERLYKASYPGNPFEFFFADENYNKQYQSEQQYGQVFTIASALAIFIACLGLFGLAAFTTEQRTKEIGVRKVLGASVASIVTLLSRDFLKLVLISIVIASPIAWFAMNRWLQNFEYKVTISWWVFALAGLLAIGIALLTVSFQSIKAALMNPVKSLRSD</sequence>
<dbReference type="PANTHER" id="PTHR30572:SF18">
    <property type="entry name" value="ABC-TYPE MACROLIDE FAMILY EXPORT SYSTEM PERMEASE COMPONENT 2"/>
    <property type="match status" value="1"/>
</dbReference>
<feature type="transmembrane region" description="Helical" evidence="6">
    <location>
        <begin position="353"/>
        <end position="372"/>
    </location>
</feature>
<evidence type="ECO:0000313" key="9">
    <source>
        <dbReference type="EMBL" id="MFD2935912.1"/>
    </source>
</evidence>
<feature type="transmembrane region" description="Helical" evidence="6">
    <location>
        <begin position="749"/>
        <end position="768"/>
    </location>
</feature>
<keyword evidence="4 6" id="KW-1133">Transmembrane helix</keyword>
<evidence type="ECO:0000256" key="1">
    <source>
        <dbReference type="ARBA" id="ARBA00004651"/>
    </source>
</evidence>
<accession>A0ABW6AKZ6</accession>
<feature type="domain" description="ABC3 transporter permease C-terminal" evidence="7">
    <location>
        <begin position="700"/>
        <end position="813"/>
    </location>
</feature>
<dbReference type="Pfam" id="PF02687">
    <property type="entry name" value="FtsX"/>
    <property type="match status" value="2"/>
</dbReference>
<comment type="caution">
    <text evidence="9">The sequence shown here is derived from an EMBL/GenBank/DDBJ whole genome shotgun (WGS) entry which is preliminary data.</text>
</comment>
<feature type="transmembrane region" description="Helical" evidence="6">
    <location>
        <begin position="439"/>
        <end position="459"/>
    </location>
</feature>
<dbReference type="Pfam" id="PF12704">
    <property type="entry name" value="MacB_PCD"/>
    <property type="match status" value="2"/>
</dbReference>
<evidence type="ECO:0000256" key="2">
    <source>
        <dbReference type="ARBA" id="ARBA00022475"/>
    </source>
</evidence>
<protein>
    <submittedName>
        <fullName evidence="9">ABC transporter permease</fullName>
    </submittedName>
</protein>
<feature type="transmembrane region" description="Helical" evidence="6">
    <location>
        <begin position="697"/>
        <end position="719"/>
    </location>
</feature>
<feature type="transmembrane region" description="Helical" evidence="6">
    <location>
        <begin position="392"/>
        <end position="418"/>
    </location>
</feature>
<dbReference type="Proteomes" id="UP001597512">
    <property type="component" value="Unassembled WGS sequence"/>
</dbReference>
<dbReference type="InterPro" id="IPR025857">
    <property type="entry name" value="MacB_PCD"/>
</dbReference>
<dbReference type="InterPro" id="IPR003838">
    <property type="entry name" value="ABC3_permease_C"/>
</dbReference>
<organism evidence="9 10">
    <name type="scientific">Spirosoma flavum</name>
    <dbReference type="NCBI Taxonomy" id="2048557"/>
    <lineage>
        <taxon>Bacteria</taxon>
        <taxon>Pseudomonadati</taxon>
        <taxon>Bacteroidota</taxon>
        <taxon>Cytophagia</taxon>
        <taxon>Cytophagales</taxon>
        <taxon>Cytophagaceae</taxon>
        <taxon>Spirosoma</taxon>
    </lineage>
</organism>
<keyword evidence="2" id="KW-1003">Cell membrane</keyword>
<keyword evidence="3 6" id="KW-0812">Transmembrane</keyword>
<evidence type="ECO:0000256" key="4">
    <source>
        <dbReference type="ARBA" id="ARBA00022989"/>
    </source>
</evidence>
<evidence type="ECO:0000259" key="7">
    <source>
        <dbReference type="Pfam" id="PF02687"/>
    </source>
</evidence>
<gene>
    <name evidence="9" type="ORF">ACFS25_19175</name>
</gene>
<evidence type="ECO:0000256" key="5">
    <source>
        <dbReference type="ARBA" id="ARBA00023136"/>
    </source>
</evidence>
<dbReference type="EMBL" id="JBHUOM010000019">
    <property type="protein sequence ID" value="MFD2935912.1"/>
    <property type="molecule type" value="Genomic_DNA"/>
</dbReference>
<dbReference type="InterPro" id="IPR050250">
    <property type="entry name" value="Macrolide_Exporter_MacB"/>
</dbReference>
<proteinExistence type="predicted"/>
<feature type="transmembrane region" description="Helical" evidence="6">
    <location>
        <begin position="21"/>
        <end position="43"/>
    </location>
</feature>
<feature type="transmembrane region" description="Helical" evidence="6">
    <location>
        <begin position="296"/>
        <end position="317"/>
    </location>
</feature>
<keyword evidence="5 6" id="KW-0472">Membrane</keyword>
<reference evidence="10" key="1">
    <citation type="journal article" date="2019" name="Int. J. Syst. Evol. Microbiol.">
        <title>The Global Catalogue of Microorganisms (GCM) 10K type strain sequencing project: providing services to taxonomists for standard genome sequencing and annotation.</title>
        <authorList>
            <consortium name="The Broad Institute Genomics Platform"/>
            <consortium name="The Broad Institute Genome Sequencing Center for Infectious Disease"/>
            <person name="Wu L."/>
            <person name="Ma J."/>
        </authorList>
    </citation>
    <scope>NUCLEOTIDE SEQUENCE [LARGE SCALE GENOMIC DNA]</scope>
    <source>
        <strain evidence="10">KCTC 52490</strain>
    </source>
</reference>
<evidence type="ECO:0000259" key="8">
    <source>
        <dbReference type="Pfam" id="PF12704"/>
    </source>
</evidence>
<evidence type="ECO:0000313" key="10">
    <source>
        <dbReference type="Proteomes" id="UP001597512"/>
    </source>
</evidence>